<dbReference type="AlphaFoldDB" id="S4YCL7"/>
<gene>
    <name evidence="1" type="ORF">SCE1572_50955</name>
</gene>
<evidence type="ECO:0000313" key="1">
    <source>
        <dbReference type="EMBL" id="AGP42106.1"/>
    </source>
</evidence>
<accession>S4YCL7</accession>
<dbReference type="EMBL" id="CP003969">
    <property type="protein sequence ID" value="AGP42106.1"/>
    <property type="molecule type" value="Genomic_DNA"/>
</dbReference>
<reference evidence="1 2" key="1">
    <citation type="journal article" date="2013" name="Sci. Rep.">
        <title>Extraordinary expansion of a Sorangium cellulosum genome from an alkaline milieu.</title>
        <authorList>
            <person name="Han K."/>
            <person name="Li Z.F."/>
            <person name="Peng R."/>
            <person name="Zhu L.P."/>
            <person name="Zhou T."/>
            <person name="Wang L.G."/>
            <person name="Li S.G."/>
            <person name="Zhang X.B."/>
            <person name="Hu W."/>
            <person name="Wu Z.H."/>
            <person name="Qin N."/>
            <person name="Li Y.Z."/>
        </authorList>
    </citation>
    <scope>NUCLEOTIDE SEQUENCE [LARGE SCALE GENOMIC DNA]</scope>
    <source>
        <strain evidence="1 2">So0157-2</strain>
    </source>
</reference>
<proteinExistence type="predicted"/>
<dbReference type="KEGG" id="scu:SCE1572_50955"/>
<evidence type="ECO:0000313" key="2">
    <source>
        <dbReference type="Proteomes" id="UP000014803"/>
    </source>
</evidence>
<organism evidence="1 2">
    <name type="scientific">Sorangium cellulosum So0157-2</name>
    <dbReference type="NCBI Taxonomy" id="1254432"/>
    <lineage>
        <taxon>Bacteria</taxon>
        <taxon>Pseudomonadati</taxon>
        <taxon>Myxococcota</taxon>
        <taxon>Polyangia</taxon>
        <taxon>Polyangiales</taxon>
        <taxon>Polyangiaceae</taxon>
        <taxon>Sorangium</taxon>
    </lineage>
</organism>
<protein>
    <submittedName>
        <fullName evidence="1">Uncharacterized protein</fullName>
    </submittedName>
</protein>
<sequence length="29" mass="3087">MLVATFAAPRARLDEAEAVQAFALACHRG</sequence>
<dbReference type="HOGENOM" id="CLU_3410218_0_0_7"/>
<name>S4YCL7_SORCE</name>
<dbReference type="Proteomes" id="UP000014803">
    <property type="component" value="Chromosome"/>
</dbReference>